<keyword evidence="3" id="KW-1185">Reference proteome</keyword>
<organism evidence="2 3">
    <name type="scientific">Puccinia coronata f. sp. avenae</name>
    <dbReference type="NCBI Taxonomy" id="200324"/>
    <lineage>
        <taxon>Eukaryota</taxon>
        <taxon>Fungi</taxon>
        <taxon>Dikarya</taxon>
        <taxon>Basidiomycota</taxon>
        <taxon>Pucciniomycotina</taxon>
        <taxon>Pucciniomycetes</taxon>
        <taxon>Pucciniales</taxon>
        <taxon>Pucciniaceae</taxon>
        <taxon>Puccinia</taxon>
    </lineage>
</organism>
<dbReference type="OrthoDB" id="2500184at2759"/>
<feature type="region of interest" description="Disordered" evidence="1">
    <location>
        <begin position="191"/>
        <end position="226"/>
    </location>
</feature>
<feature type="compositionally biased region" description="Polar residues" evidence="1">
    <location>
        <begin position="217"/>
        <end position="226"/>
    </location>
</feature>
<gene>
    <name evidence="2" type="ORF">PCANC_04789</name>
</gene>
<evidence type="ECO:0000256" key="1">
    <source>
        <dbReference type="SAM" id="MobiDB-lite"/>
    </source>
</evidence>
<dbReference type="AlphaFoldDB" id="A0A2N5VWQ9"/>
<accession>A0A2N5VWQ9</accession>
<protein>
    <submittedName>
        <fullName evidence="2">Uncharacterized protein</fullName>
    </submittedName>
</protein>
<evidence type="ECO:0000313" key="2">
    <source>
        <dbReference type="EMBL" id="PLW54437.1"/>
    </source>
</evidence>
<proteinExistence type="predicted"/>
<reference evidence="2 3" key="1">
    <citation type="submission" date="2017-11" db="EMBL/GenBank/DDBJ databases">
        <title>De novo assembly and phasing of dikaryotic genomes from two isolates of Puccinia coronata f. sp. avenae, the causal agent of oat crown rust.</title>
        <authorList>
            <person name="Miller M.E."/>
            <person name="Zhang Y."/>
            <person name="Omidvar V."/>
            <person name="Sperschneider J."/>
            <person name="Schwessinger B."/>
            <person name="Raley C."/>
            <person name="Palmer J.M."/>
            <person name="Garnica D."/>
            <person name="Upadhyaya N."/>
            <person name="Rathjen J."/>
            <person name="Taylor J.M."/>
            <person name="Park R.F."/>
            <person name="Dodds P.N."/>
            <person name="Hirsch C.D."/>
            <person name="Kianian S.F."/>
            <person name="Figueroa M."/>
        </authorList>
    </citation>
    <scope>NUCLEOTIDE SEQUENCE [LARGE SCALE GENOMIC DNA]</scope>
    <source>
        <strain evidence="2">12NC29</strain>
    </source>
</reference>
<dbReference type="EMBL" id="PGCJ01000046">
    <property type="protein sequence ID" value="PLW54437.1"/>
    <property type="molecule type" value="Genomic_DNA"/>
</dbReference>
<dbReference type="Proteomes" id="UP000235388">
    <property type="component" value="Unassembled WGS sequence"/>
</dbReference>
<evidence type="ECO:0000313" key="3">
    <source>
        <dbReference type="Proteomes" id="UP000235388"/>
    </source>
</evidence>
<name>A0A2N5VWQ9_9BASI</name>
<sequence>MPRCDSRVKGRHDDARQKSCLRGDIHGHRVALRTVLSPGRTNFIRSAPLCTAAGVACFALANILHPDDAHLSSIHEGRVSIWIDTSNACQDGQRDEVFQPYLMKLKHARTSTSLSQRQVTKREAKSPAVAPRILKDPLPVTKNHARAQQNARHDDQKTNCWTTANEQFTCYGKCVGAAVCSDCRLDEQTPSISNCADDSSPKKHKAKSSASSTTTSNVGVSTWLSW</sequence>
<comment type="caution">
    <text evidence="2">The sequence shown here is derived from an EMBL/GenBank/DDBJ whole genome shotgun (WGS) entry which is preliminary data.</text>
</comment>